<dbReference type="EMBL" id="ML996184">
    <property type="protein sequence ID" value="KAF2732066.1"/>
    <property type="molecule type" value="Genomic_DNA"/>
</dbReference>
<dbReference type="Gene3D" id="1.10.10.60">
    <property type="entry name" value="Homeodomain-like"/>
    <property type="match status" value="1"/>
</dbReference>
<dbReference type="PROSITE" id="PS51294">
    <property type="entry name" value="HTH_MYB"/>
    <property type="match status" value="1"/>
</dbReference>
<evidence type="ECO:0000313" key="4">
    <source>
        <dbReference type="Proteomes" id="UP000799444"/>
    </source>
</evidence>
<gene>
    <name evidence="3" type="ORF">EJ04DRAFT_396844</name>
</gene>
<dbReference type="Proteomes" id="UP000799444">
    <property type="component" value="Unassembled WGS sequence"/>
</dbReference>
<dbReference type="CDD" id="cd00167">
    <property type="entry name" value="SANT"/>
    <property type="match status" value="1"/>
</dbReference>
<keyword evidence="4" id="KW-1185">Reference proteome</keyword>
<evidence type="ECO:0000259" key="2">
    <source>
        <dbReference type="PROSITE" id="PS51294"/>
    </source>
</evidence>
<accession>A0A9P4QW93</accession>
<dbReference type="OrthoDB" id="288030at2759"/>
<dbReference type="InterPro" id="IPR001005">
    <property type="entry name" value="SANT/Myb"/>
</dbReference>
<comment type="caution">
    <text evidence="3">The sequence shown here is derived from an EMBL/GenBank/DDBJ whole genome shotgun (WGS) entry which is preliminary data.</text>
</comment>
<dbReference type="InterPro" id="IPR009057">
    <property type="entry name" value="Homeodomain-like_sf"/>
</dbReference>
<dbReference type="PROSITE" id="PS50090">
    <property type="entry name" value="MYB_LIKE"/>
    <property type="match status" value="1"/>
</dbReference>
<proteinExistence type="predicted"/>
<dbReference type="PANTHER" id="PTHR45614:SF51">
    <property type="entry name" value="MYB-LIKE DNA-BINDING PROTEIN BAS1"/>
    <property type="match status" value="1"/>
</dbReference>
<sequence length="91" mass="10878">RGDKWRPEEDARLMELVGEKGLNWKDISKELPGRSEKSCSQRYYQFLSKKLLNDQKTEKIVRLYIRQGLTRMWEPIAKEMALPWSTVESIY</sequence>
<feature type="domain" description="Myb-like" evidence="1">
    <location>
        <begin position="1"/>
        <end position="47"/>
    </location>
</feature>
<dbReference type="PANTHER" id="PTHR45614">
    <property type="entry name" value="MYB PROTEIN-RELATED"/>
    <property type="match status" value="1"/>
</dbReference>
<reference evidence="3" key="1">
    <citation type="journal article" date="2020" name="Stud. Mycol.">
        <title>101 Dothideomycetes genomes: a test case for predicting lifestyles and emergence of pathogens.</title>
        <authorList>
            <person name="Haridas S."/>
            <person name="Albert R."/>
            <person name="Binder M."/>
            <person name="Bloem J."/>
            <person name="Labutti K."/>
            <person name="Salamov A."/>
            <person name="Andreopoulos B."/>
            <person name="Baker S."/>
            <person name="Barry K."/>
            <person name="Bills G."/>
            <person name="Bluhm B."/>
            <person name="Cannon C."/>
            <person name="Castanera R."/>
            <person name="Culley D."/>
            <person name="Daum C."/>
            <person name="Ezra D."/>
            <person name="Gonzalez J."/>
            <person name="Henrissat B."/>
            <person name="Kuo A."/>
            <person name="Liang C."/>
            <person name="Lipzen A."/>
            <person name="Lutzoni F."/>
            <person name="Magnuson J."/>
            <person name="Mondo S."/>
            <person name="Nolan M."/>
            <person name="Ohm R."/>
            <person name="Pangilinan J."/>
            <person name="Park H.-J."/>
            <person name="Ramirez L."/>
            <person name="Alfaro M."/>
            <person name="Sun H."/>
            <person name="Tritt A."/>
            <person name="Yoshinaga Y."/>
            <person name="Zwiers L.-H."/>
            <person name="Turgeon B."/>
            <person name="Goodwin S."/>
            <person name="Spatafora J."/>
            <person name="Crous P."/>
            <person name="Grigoriev I."/>
        </authorList>
    </citation>
    <scope>NUCLEOTIDE SEQUENCE</scope>
    <source>
        <strain evidence="3">CBS 125425</strain>
    </source>
</reference>
<organism evidence="3 4">
    <name type="scientific">Polyplosphaeria fusca</name>
    <dbReference type="NCBI Taxonomy" id="682080"/>
    <lineage>
        <taxon>Eukaryota</taxon>
        <taxon>Fungi</taxon>
        <taxon>Dikarya</taxon>
        <taxon>Ascomycota</taxon>
        <taxon>Pezizomycotina</taxon>
        <taxon>Dothideomycetes</taxon>
        <taxon>Pleosporomycetidae</taxon>
        <taxon>Pleosporales</taxon>
        <taxon>Tetraplosphaeriaceae</taxon>
        <taxon>Polyplosphaeria</taxon>
    </lineage>
</organism>
<dbReference type="GO" id="GO:0000981">
    <property type="term" value="F:DNA-binding transcription factor activity, RNA polymerase II-specific"/>
    <property type="evidence" value="ECO:0007669"/>
    <property type="project" value="TreeGrafter"/>
</dbReference>
<dbReference type="InterPro" id="IPR017930">
    <property type="entry name" value="Myb_dom"/>
</dbReference>
<evidence type="ECO:0000313" key="3">
    <source>
        <dbReference type="EMBL" id="KAF2732066.1"/>
    </source>
</evidence>
<dbReference type="AlphaFoldDB" id="A0A9P4QW93"/>
<feature type="non-terminal residue" evidence="3">
    <location>
        <position position="91"/>
    </location>
</feature>
<dbReference type="Pfam" id="PF00249">
    <property type="entry name" value="Myb_DNA-binding"/>
    <property type="match status" value="1"/>
</dbReference>
<dbReference type="GO" id="GO:0000978">
    <property type="term" value="F:RNA polymerase II cis-regulatory region sequence-specific DNA binding"/>
    <property type="evidence" value="ECO:0007669"/>
    <property type="project" value="TreeGrafter"/>
</dbReference>
<dbReference type="SMART" id="SM00717">
    <property type="entry name" value="SANT"/>
    <property type="match status" value="1"/>
</dbReference>
<protein>
    <submittedName>
        <fullName evidence="3">Uncharacterized protein</fullName>
    </submittedName>
</protein>
<feature type="domain" description="HTH myb-type" evidence="2">
    <location>
        <begin position="1"/>
        <end position="51"/>
    </location>
</feature>
<evidence type="ECO:0000259" key="1">
    <source>
        <dbReference type="PROSITE" id="PS50090"/>
    </source>
</evidence>
<dbReference type="SUPFAM" id="SSF46689">
    <property type="entry name" value="Homeodomain-like"/>
    <property type="match status" value="1"/>
</dbReference>
<feature type="non-terminal residue" evidence="3">
    <location>
        <position position="1"/>
    </location>
</feature>
<name>A0A9P4QW93_9PLEO</name>
<dbReference type="InterPro" id="IPR050560">
    <property type="entry name" value="MYB_TF"/>
</dbReference>
<dbReference type="GO" id="GO:0005634">
    <property type="term" value="C:nucleus"/>
    <property type="evidence" value="ECO:0007669"/>
    <property type="project" value="TreeGrafter"/>
</dbReference>